<feature type="region of interest" description="Disordered" evidence="1">
    <location>
        <begin position="1"/>
        <end position="20"/>
    </location>
</feature>
<proteinExistence type="predicted"/>
<dbReference type="AlphaFoldDB" id="A0A7X1XJH4"/>
<evidence type="ECO:0000313" key="2">
    <source>
        <dbReference type="EMBL" id="MQT49285.1"/>
    </source>
</evidence>
<organism evidence="3 5">
    <name type="scientific">Pseudomonas helleri</name>
    <dbReference type="NCBI Taxonomy" id="1608996"/>
    <lineage>
        <taxon>Bacteria</taxon>
        <taxon>Pseudomonadati</taxon>
        <taxon>Pseudomonadota</taxon>
        <taxon>Gammaproteobacteria</taxon>
        <taxon>Pseudomonadales</taxon>
        <taxon>Pseudomonadaceae</taxon>
        <taxon>Pseudomonas</taxon>
    </lineage>
</organism>
<reference evidence="4 5" key="1">
    <citation type="submission" date="2019-10" db="EMBL/GenBank/DDBJ databases">
        <title>Evaluation of single-gene subtyping targets for Pseudomonas.</title>
        <authorList>
            <person name="Reichler S.J."/>
            <person name="Orsi R.H."/>
            <person name="Wiedmann M."/>
            <person name="Martin N.H."/>
            <person name="Murphy S.I."/>
        </authorList>
    </citation>
    <scope>NUCLEOTIDE SEQUENCE [LARGE SCALE GENOMIC DNA]</scope>
    <source>
        <strain evidence="3 5">FSL R10-3254</strain>
        <strain evidence="2 4">FSL R10-3257</strain>
    </source>
</reference>
<gene>
    <name evidence="3" type="ORF">GHO39_26815</name>
    <name evidence="2" type="ORF">GHO40_21490</name>
</gene>
<dbReference type="RefSeq" id="WP_153330922.1">
    <property type="nucleotide sequence ID" value="NZ_WIWI01000136.1"/>
</dbReference>
<sequence length="208" mass="23305">MKRKPTNALSTPTPQERRGAGQLKATIARIHAALQVLQQQAEPFKNISQLADEVARICGVDRSLLLKRGKSYRKCLDAYPGLLGDGSTPPTPYNTDIDPLHPVMIRNSQLEEENVKLRNIVDDLSKRPVQAARSQDATTKASRVPEYQREYEVTCQLVDRILDHKRAIRIINDTLTDLSDVSGIPKPIADSTLIAPYVEWKNARARTQ</sequence>
<accession>A0A7X1XJH4</accession>
<dbReference type="Proteomes" id="UP000441404">
    <property type="component" value="Unassembled WGS sequence"/>
</dbReference>
<evidence type="ECO:0000313" key="5">
    <source>
        <dbReference type="Proteomes" id="UP000489190"/>
    </source>
</evidence>
<evidence type="ECO:0000256" key="1">
    <source>
        <dbReference type="SAM" id="MobiDB-lite"/>
    </source>
</evidence>
<name>A0A7X1XJH4_9PSED</name>
<comment type="caution">
    <text evidence="3">The sequence shown here is derived from an EMBL/GenBank/DDBJ whole genome shotgun (WGS) entry which is preliminary data.</text>
</comment>
<dbReference type="EMBL" id="WIWJ01000049">
    <property type="protein sequence ID" value="MQT49285.1"/>
    <property type="molecule type" value="Genomic_DNA"/>
</dbReference>
<evidence type="ECO:0000313" key="4">
    <source>
        <dbReference type="Proteomes" id="UP000441404"/>
    </source>
</evidence>
<dbReference type="EMBL" id="WIWI01000136">
    <property type="protein sequence ID" value="MQT92702.1"/>
    <property type="molecule type" value="Genomic_DNA"/>
</dbReference>
<dbReference type="Proteomes" id="UP000489190">
    <property type="component" value="Unassembled WGS sequence"/>
</dbReference>
<protein>
    <submittedName>
        <fullName evidence="3">Uncharacterized protein</fullName>
    </submittedName>
</protein>
<evidence type="ECO:0000313" key="3">
    <source>
        <dbReference type="EMBL" id="MQT92702.1"/>
    </source>
</evidence>